<name>A0A0E9ULR1_ANGAN</name>
<protein>
    <submittedName>
        <fullName evidence="1">Uncharacterized protein</fullName>
    </submittedName>
</protein>
<dbReference type="AlphaFoldDB" id="A0A0E9ULR1"/>
<dbReference type="EMBL" id="GBXM01041855">
    <property type="protein sequence ID" value="JAH66722.1"/>
    <property type="molecule type" value="Transcribed_RNA"/>
</dbReference>
<reference evidence="1" key="1">
    <citation type="submission" date="2014-11" db="EMBL/GenBank/DDBJ databases">
        <authorList>
            <person name="Amaro Gonzalez C."/>
        </authorList>
    </citation>
    <scope>NUCLEOTIDE SEQUENCE</scope>
</reference>
<organism evidence="1">
    <name type="scientific">Anguilla anguilla</name>
    <name type="common">European freshwater eel</name>
    <name type="synonym">Muraena anguilla</name>
    <dbReference type="NCBI Taxonomy" id="7936"/>
    <lineage>
        <taxon>Eukaryota</taxon>
        <taxon>Metazoa</taxon>
        <taxon>Chordata</taxon>
        <taxon>Craniata</taxon>
        <taxon>Vertebrata</taxon>
        <taxon>Euteleostomi</taxon>
        <taxon>Actinopterygii</taxon>
        <taxon>Neopterygii</taxon>
        <taxon>Teleostei</taxon>
        <taxon>Anguilliformes</taxon>
        <taxon>Anguillidae</taxon>
        <taxon>Anguilla</taxon>
    </lineage>
</organism>
<sequence length="23" mass="2572">MDGAPNVNCRVVWAGHLSEKVCW</sequence>
<reference evidence="1" key="2">
    <citation type="journal article" date="2015" name="Fish Shellfish Immunol.">
        <title>Early steps in the European eel (Anguilla anguilla)-Vibrio vulnificus interaction in the gills: Role of the RtxA13 toxin.</title>
        <authorList>
            <person name="Callol A."/>
            <person name="Pajuelo D."/>
            <person name="Ebbesson L."/>
            <person name="Teles M."/>
            <person name="MacKenzie S."/>
            <person name="Amaro C."/>
        </authorList>
    </citation>
    <scope>NUCLEOTIDE SEQUENCE</scope>
</reference>
<proteinExistence type="predicted"/>
<evidence type="ECO:0000313" key="1">
    <source>
        <dbReference type="EMBL" id="JAH66722.1"/>
    </source>
</evidence>
<accession>A0A0E9ULR1</accession>